<evidence type="ECO:0000313" key="10">
    <source>
        <dbReference type="EMBL" id="CAD8829178.1"/>
    </source>
</evidence>
<dbReference type="InterPro" id="IPR014710">
    <property type="entry name" value="RmlC-like_jellyroll"/>
</dbReference>
<comment type="subcellular location">
    <subcellularLocation>
        <location evidence="1">Membrane</location>
        <topology evidence="1">Multi-pass membrane protein</topology>
    </subcellularLocation>
</comment>
<dbReference type="GO" id="GO:0035725">
    <property type="term" value="P:sodium ion transmembrane transport"/>
    <property type="evidence" value="ECO:0007669"/>
    <property type="project" value="TreeGrafter"/>
</dbReference>
<dbReference type="AlphaFoldDB" id="A0A7S1EWC6"/>
<dbReference type="Pfam" id="PF00520">
    <property type="entry name" value="Ion_trans"/>
    <property type="match status" value="1"/>
</dbReference>
<dbReference type="PROSITE" id="PS50042">
    <property type="entry name" value="CNMP_BINDING_3"/>
    <property type="match status" value="1"/>
</dbReference>
<feature type="transmembrane region" description="Helical" evidence="8">
    <location>
        <begin position="259"/>
        <end position="280"/>
    </location>
</feature>
<gene>
    <name evidence="10" type="ORF">NSCI0253_LOCUS3524</name>
</gene>
<organism evidence="10">
    <name type="scientific">Noctiluca scintillans</name>
    <name type="common">Sea sparkle</name>
    <name type="synonym">Red tide dinoflagellate</name>
    <dbReference type="NCBI Taxonomy" id="2966"/>
    <lineage>
        <taxon>Eukaryota</taxon>
        <taxon>Sar</taxon>
        <taxon>Alveolata</taxon>
        <taxon>Dinophyceae</taxon>
        <taxon>Noctilucales</taxon>
        <taxon>Noctilucaceae</taxon>
        <taxon>Noctiluca</taxon>
    </lineage>
</organism>
<proteinExistence type="predicted"/>
<feature type="transmembrane region" description="Helical" evidence="8">
    <location>
        <begin position="292"/>
        <end position="316"/>
    </location>
</feature>
<dbReference type="PANTHER" id="PTHR45689">
    <property type="entry name" value="I[[H]] CHANNEL, ISOFORM E"/>
    <property type="match status" value="1"/>
</dbReference>
<dbReference type="GO" id="GO:0003254">
    <property type="term" value="P:regulation of membrane depolarization"/>
    <property type="evidence" value="ECO:0007669"/>
    <property type="project" value="TreeGrafter"/>
</dbReference>
<dbReference type="InterPro" id="IPR018490">
    <property type="entry name" value="cNMP-bd_dom_sf"/>
</dbReference>
<evidence type="ECO:0000256" key="7">
    <source>
        <dbReference type="SAM" id="MobiDB-lite"/>
    </source>
</evidence>
<keyword evidence="2" id="KW-0813">Transport</keyword>
<evidence type="ECO:0000256" key="5">
    <source>
        <dbReference type="ARBA" id="ARBA00023065"/>
    </source>
</evidence>
<dbReference type="EMBL" id="HBFQ01005021">
    <property type="protein sequence ID" value="CAD8829178.1"/>
    <property type="molecule type" value="Transcribed_RNA"/>
</dbReference>
<feature type="transmembrane region" description="Helical" evidence="8">
    <location>
        <begin position="420"/>
        <end position="438"/>
    </location>
</feature>
<dbReference type="GO" id="GO:0005249">
    <property type="term" value="F:voltage-gated potassium channel activity"/>
    <property type="evidence" value="ECO:0007669"/>
    <property type="project" value="TreeGrafter"/>
</dbReference>
<dbReference type="SUPFAM" id="SSF51206">
    <property type="entry name" value="cAMP-binding domain-like"/>
    <property type="match status" value="1"/>
</dbReference>
<evidence type="ECO:0000256" key="1">
    <source>
        <dbReference type="ARBA" id="ARBA00004141"/>
    </source>
</evidence>
<name>A0A7S1EWC6_NOCSC</name>
<keyword evidence="4 8" id="KW-1133">Transmembrane helix</keyword>
<sequence length="755" mass="84352">MRLIADGEEQKEAFLKTLDLLTHGLHAQVSIVRSYLEVCKEIPHQVQVAAEMSMQHLDKAIADSRCVLFSAVVGDGVVPGISAQEPQMTESDDRSTDLLTAARFMAEIPPAFRVSHDYAPSELPPIDILNSDIDVADKVTDDILSVSPKRRKASRINSPAPGKFKKPSSRSPRYQRESSKSSSPTENTGGHVELVAPIGGMNTPEGANALQSSGHVHVPTSKRMSMTEQLYLYEEIFDAGVPKRKLVDGVLNPNWWGRLLWDLFVIGLVVSDSMVLPFQLAYKDDTDMFDVAWLWTTTVFFAADIAMSFLTAYVAGGDEHGARQGALITNKRRIAHNYFLTWFVIDVISTIPWGVFFAEIFGVGASNAGQVAKSTKLMKFLRFLRLVRMARLAKLSAMWERVEASLGSFVLKQSVSFTRVIVIMFCICHWNACIWWLVGQPGCYFCDEGNSESHWTTTEFEGPDGPWTWADRSRIEQYVFCVYWTLGVMRTMPAEVTPVNLLERLYVMFFMFFAFSAFAICVASITHAFFKFSERSRGFEDEMSAVRMYLRKIKADPPIQMAVKNFLQFVYDQHSTHAKEVTPLKNLPNSLKSLLKFARLKQHLLKLSVFATLPDKAVFYISDIAEEHFVATGTCLSKKGHIAEAAWVVMCGVLSVQDESSNCVNLRLDVVDELCLISSSHCVSPNTVIVSACSELLRVNQDQFFKCLQQHDNFLCARQETVFGCGCLDENSVVTHGRGTNSMQDVSAAVVAVIS</sequence>
<dbReference type="GO" id="GO:0098855">
    <property type="term" value="C:HCN channel complex"/>
    <property type="evidence" value="ECO:0007669"/>
    <property type="project" value="TreeGrafter"/>
</dbReference>
<dbReference type="PANTHER" id="PTHR45689:SF5">
    <property type="entry name" value="I[[H]] CHANNEL, ISOFORM E"/>
    <property type="match status" value="1"/>
</dbReference>
<feature type="region of interest" description="Disordered" evidence="7">
    <location>
        <begin position="146"/>
        <end position="193"/>
    </location>
</feature>
<keyword evidence="5" id="KW-0406">Ion transport</keyword>
<dbReference type="SUPFAM" id="SSF81324">
    <property type="entry name" value="Voltage-gated potassium channels"/>
    <property type="match status" value="1"/>
</dbReference>
<dbReference type="Gene3D" id="1.10.287.70">
    <property type="match status" value="1"/>
</dbReference>
<feature type="transmembrane region" description="Helical" evidence="8">
    <location>
        <begin position="337"/>
        <end position="360"/>
    </location>
</feature>
<evidence type="ECO:0000256" key="6">
    <source>
        <dbReference type="ARBA" id="ARBA00023136"/>
    </source>
</evidence>
<dbReference type="Gene3D" id="2.60.120.10">
    <property type="entry name" value="Jelly Rolls"/>
    <property type="match status" value="1"/>
</dbReference>
<keyword evidence="6 8" id="KW-0472">Membrane</keyword>
<dbReference type="InterPro" id="IPR005821">
    <property type="entry name" value="Ion_trans_dom"/>
</dbReference>
<evidence type="ECO:0000259" key="9">
    <source>
        <dbReference type="PROSITE" id="PS50042"/>
    </source>
</evidence>
<reference evidence="10" key="1">
    <citation type="submission" date="2021-01" db="EMBL/GenBank/DDBJ databases">
        <authorList>
            <person name="Corre E."/>
            <person name="Pelletier E."/>
            <person name="Niang G."/>
            <person name="Scheremetjew M."/>
            <person name="Finn R."/>
            <person name="Kale V."/>
            <person name="Holt S."/>
            <person name="Cochrane G."/>
            <person name="Meng A."/>
            <person name="Brown T."/>
            <person name="Cohen L."/>
        </authorList>
    </citation>
    <scope>NUCLEOTIDE SEQUENCE</scope>
</reference>
<protein>
    <recommendedName>
        <fullName evidence="9">Cyclic nucleotide-binding domain-containing protein</fullName>
    </recommendedName>
</protein>
<evidence type="ECO:0000256" key="4">
    <source>
        <dbReference type="ARBA" id="ARBA00022989"/>
    </source>
</evidence>
<dbReference type="InterPro" id="IPR000595">
    <property type="entry name" value="cNMP-bd_dom"/>
</dbReference>
<feature type="domain" description="Cyclic nucleotide-binding" evidence="9">
    <location>
        <begin position="609"/>
        <end position="708"/>
    </location>
</feature>
<evidence type="ECO:0000256" key="3">
    <source>
        <dbReference type="ARBA" id="ARBA00022692"/>
    </source>
</evidence>
<accession>A0A7S1EWC6</accession>
<dbReference type="InterPro" id="IPR051413">
    <property type="entry name" value="K/Na_HCN_channel"/>
</dbReference>
<evidence type="ECO:0000256" key="8">
    <source>
        <dbReference type="SAM" id="Phobius"/>
    </source>
</evidence>
<keyword evidence="3 8" id="KW-0812">Transmembrane</keyword>
<feature type="transmembrane region" description="Helical" evidence="8">
    <location>
        <begin position="505"/>
        <end position="530"/>
    </location>
</feature>
<evidence type="ECO:0000256" key="2">
    <source>
        <dbReference type="ARBA" id="ARBA00022448"/>
    </source>
</evidence>